<accession>A0ABR1E8U9</accession>
<proteinExistence type="predicted"/>
<keyword evidence="6" id="KW-1185">Reference proteome</keyword>
<evidence type="ECO:0000256" key="2">
    <source>
        <dbReference type="SAM" id="MobiDB-lite"/>
    </source>
</evidence>
<evidence type="ECO:0000256" key="3">
    <source>
        <dbReference type="SAM" id="SignalP"/>
    </source>
</evidence>
<evidence type="ECO:0000313" key="6">
    <source>
        <dbReference type="Proteomes" id="UP001303046"/>
    </source>
</evidence>
<dbReference type="InterPro" id="IPR002919">
    <property type="entry name" value="TIL_dom"/>
</dbReference>
<name>A0ABR1E8U9_NECAM</name>
<evidence type="ECO:0000313" key="5">
    <source>
        <dbReference type="EMBL" id="KAK6758978.1"/>
    </source>
</evidence>
<dbReference type="Gene3D" id="2.10.25.10">
    <property type="entry name" value="Laminin"/>
    <property type="match status" value="1"/>
</dbReference>
<keyword evidence="1" id="KW-0722">Serine protease inhibitor</keyword>
<feature type="chain" id="PRO_5046419931" description="TIL domain-containing protein" evidence="3">
    <location>
        <begin position="25"/>
        <end position="398"/>
    </location>
</feature>
<dbReference type="InterPro" id="IPR036084">
    <property type="entry name" value="Ser_inhib-like_sf"/>
</dbReference>
<protein>
    <recommendedName>
        <fullName evidence="4">TIL domain-containing protein</fullName>
    </recommendedName>
</protein>
<feature type="domain" description="TIL" evidence="4">
    <location>
        <begin position="57"/>
        <end position="112"/>
    </location>
</feature>
<organism evidence="5 6">
    <name type="scientific">Necator americanus</name>
    <name type="common">Human hookworm</name>
    <dbReference type="NCBI Taxonomy" id="51031"/>
    <lineage>
        <taxon>Eukaryota</taxon>
        <taxon>Metazoa</taxon>
        <taxon>Ecdysozoa</taxon>
        <taxon>Nematoda</taxon>
        <taxon>Chromadorea</taxon>
        <taxon>Rhabditida</taxon>
        <taxon>Rhabditina</taxon>
        <taxon>Rhabditomorpha</taxon>
        <taxon>Strongyloidea</taxon>
        <taxon>Ancylostomatidae</taxon>
        <taxon>Bunostominae</taxon>
        <taxon>Necator</taxon>
    </lineage>
</organism>
<dbReference type="EMBL" id="JAVFWL010000005">
    <property type="protein sequence ID" value="KAK6758978.1"/>
    <property type="molecule type" value="Genomic_DNA"/>
</dbReference>
<keyword evidence="1" id="KW-0646">Protease inhibitor</keyword>
<sequence length="398" mass="43245">MNTNSLTFLNVILALVFVLECVGAGEPNPCIAYQCKKNQRCISNYGLPQCIALDLNCTKDEVVGDCGNVCEPTCADANGQKRECPAFCGPPACVCKPNTYRYNGTCVSAKVCKQNGTDDNGGVTPCSRFPCPSGFQCSEGAVICTSDGCVTRPTQCVPESCPDILGCNNVTCPRNMERVTCYPLCELDCAGGDSCPGTQCNSLGRCVCKKAHFSLTLPFGTLDLSKNPEQSSGSGLYAEYNTQEIEARSHENQKEKASLPGFWHFIAFHICIPLLMVELTHYEGPSSNTYLKEAGCSANFGHSLNDHSKMKEIQTRICTGSGRTLETQFSTISSVTYEGGPPGAAQPSTDGGEGYRRRMRHHMRAKKLKLKTLKKKVARKAAKKVKKARRKVAKKNKH</sequence>
<comment type="caution">
    <text evidence="5">The sequence shown here is derived from an EMBL/GenBank/DDBJ whole genome shotgun (WGS) entry which is preliminary data.</text>
</comment>
<dbReference type="Pfam" id="PF01826">
    <property type="entry name" value="TIL"/>
    <property type="match status" value="1"/>
</dbReference>
<feature type="signal peptide" evidence="3">
    <location>
        <begin position="1"/>
        <end position="24"/>
    </location>
</feature>
<evidence type="ECO:0000259" key="4">
    <source>
        <dbReference type="Pfam" id="PF01826"/>
    </source>
</evidence>
<dbReference type="SUPFAM" id="SSF57567">
    <property type="entry name" value="Serine protease inhibitors"/>
    <property type="match status" value="1"/>
</dbReference>
<keyword evidence="3" id="KW-0732">Signal</keyword>
<feature type="region of interest" description="Disordered" evidence="2">
    <location>
        <begin position="374"/>
        <end position="398"/>
    </location>
</feature>
<gene>
    <name evidence="5" type="primary">Necator_chrV.g21085</name>
    <name evidence="5" type="ORF">RB195_016292</name>
</gene>
<dbReference type="Proteomes" id="UP001303046">
    <property type="component" value="Unassembled WGS sequence"/>
</dbReference>
<reference evidence="5 6" key="1">
    <citation type="submission" date="2023-08" db="EMBL/GenBank/DDBJ databases">
        <title>A Necator americanus chromosomal reference genome.</title>
        <authorList>
            <person name="Ilik V."/>
            <person name="Petrzelkova K.J."/>
            <person name="Pardy F."/>
            <person name="Fuh T."/>
            <person name="Niatou-Singa F.S."/>
            <person name="Gouil Q."/>
            <person name="Baker L."/>
            <person name="Ritchie M.E."/>
            <person name="Jex A.R."/>
            <person name="Gazzola D."/>
            <person name="Li H."/>
            <person name="Toshio Fujiwara R."/>
            <person name="Zhan B."/>
            <person name="Aroian R.V."/>
            <person name="Pafco B."/>
            <person name="Schwarz E.M."/>
        </authorList>
    </citation>
    <scope>NUCLEOTIDE SEQUENCE [LARGE SCALE GENOMIC DNA]</scope>
    <source>
        <strain evidence="5 6">Aroian</strain>
        <tissue evidence="5">Whole animal</tissue>
    </source>
</reference>
<dbReference type="CDD" id="cd19941">
    <property type="entry name" value="TIL"/>
    <property type="match status" value="1"/>
</dbReference>
<evidence type="ECO:0000256" key="1">
    <source>
        <dbReference type="ARBA" id="ARBA00022900"/>
    </source>
</evidence>